<name>A0ABX8Z3T6_9NEIS</name>
<evidence type="ECO:0000313" key="4">
    <source>
        <dbReference type="Proteomes" id="UP000825679"/>
    </source>
</evidence>
<evidence type="ECO:0000256" key="1">
    <source>
        <dbReference type="SAM" id="Phobius"/>
    </source>
</evidence>
<feature type="domain" description="Phosphatidic acid phosphatase type 2/haloperoxidase" evidence="2">
    <location>
        <begin position="89"/>
        <end position="216"/>
    </location>
</feature>
<keyword evidence="1" id="KW-1133">Transmembrane helix</keyword>
<dbReference type="PROSITE" id="PS51257">
    <property type="entry name" value="PROKAR_LIPOPROTEIN"/>
    <property type="match status" value="1"/>
</dbReference>
<keyword evidence="1" id="KW-0812">Transmembrane</keyword>
<dbReference type="RefSeq" id="WP_221005627.1">
    <property type="nucleotide sequence ID" value="NZ_CP081150.1"/>
</dbReference>
<feature type="transmembrane region" description="Helical" evidence="1">
    <location>
        <begin position="168"/>
        <end position="186"/>
    </location>
</feature>
<evidence type="ECO:0000259" key="2">
    <source>
        <dbReference type="Pfam" id="PF01569"/>
    </source>
</evidence>
<dbReference type="Gene3D" id="1.20.144.10">
    <property type="entry name" value="Phosphatidic acid phosphatase type 2/haloperoxidase"/>
    <property type="match status" value="1"/>
</dbReference>
<proteinExistence type="predicted"/>
<feature type="transmembrane region" description="Helical" evidence="1">
    <location>
        <begin position="198"/>
        <end position="216"/>
    </location>
</feature>
<dbReference type="Proteomes" id="UP000825679">
    <property type="component" value="Chromosome"/>
</dbReference>
<keyword evidence="4" id="KW-1185">Reference proteome</keyword>
<evidence type="ECO:0000313" key="3">
    <source>
        <dbReference type="EMBL" id="QZA77244.1"/>
    </source>
</evidence>
<feature type="transmembrane region" description="Helical" evidence="1">
    <location>
        <begin position="7"/>
        <end position="23"/>
    </location>
</feature>
<organism evidence="3 4">
    <name type="scientific">Deefgea tanakiae</name>
    <dbReference type="NCBI Taxonomy" id="2865840"/>
    <lineage>
        <taxon>Bacteria</taxon>
        <taxon>Pseudomonadati</taxon>
        <taxon>Pseudomonadota</taxon>
        <taxon>Betaproteobacteria</taxon>
        <taxon>Neisseriales</taxon>
        <taxon>Chitinibacteraceae</taxon>
        <taxon>Deefgea</taxon>
    </lineage>
</organism>
<keyword evidence="1" id="KW-0472">Membrane</keyword>
<dbReference type="InterPro" id="IPR036938">
    <property type="entry name" value="PAP2/HPO_sf"/>
</dbReference>
<dbReference type="Pfam" id="PF01569">
    <property type="entry name" value="PAP2"/>
    <property type="match status" value="1"/>
</dbReference>
<dbReference type="InterPro" id="IPR000326">
    <property type="entry name" value="PAP2/HPO"/>
</dbReference>
<feature type="transmembrane region" description="Helical" evidence="1">
    <location>
        <begin position="145"/>
        <end position="162"/>
    </location>
</feature>
<feature type="transmembrane region" description="Helical" evidence="1">
    <location>
        <begin position="88"/>
        <end position="105"/>
    </location>
</feature>
<feature type="transmembrane region" description="Helical" evidence="1">
    <location>
        <begin position="58"/>
        <end position="76"/>
    </location>
</feature>
<dbReference type="SUPFAM" id="SSF48317">
    <property type="entry name" value="Acid phosphatase/Vanadium-dependent haloperoxidase"/>
    <property type="match status" value="1"/>
</dbReference>
<protein>
    <submittedName>
        <fullName evidence="3">Phosphatase PAP2 family protein</fullName>
    </submittedName>
</protein>
<reference evidence="3 4" key="1">
    <citation type="submission" date="2021-08" db="EMBL/GenBank/DDBJ databases">
        <title>complete genome sequencing of Deefgea sp. D25.</title>
        <authorList>
            <person name="Bae J.-W."/>
            <person name="Gim D.-H."/>
        </authorList>
    </citation>
    <scope>NUCLEOTIDE SEQUENCE [LARGE SCALE GENOMIC DNA]</scope>
    <source>
        <strain evidence="3 4">D25</strain>
    </source>
</reference>
<dbReference type="EMBL" id="CP081150">
    <property type="protein sequence ID" value="QZA77244.1"/>
    <property type="molecule type" value="Genomic_DNA"/>
</dbReference>
<accession>A0ABX8Z3T6</accession>
<sequence>MRDLRWWNYVAPAIFGCFLLWVYPKTNWDHALIAPYFDPELHFFWRDQLFLSTVMHDGLKIALQLIGLASFFYWLYAKKINSPEQRRCLWLWIGIVFSTLSVSFLKRFSVHACPWDLTLYGGFAAELPLFANLPSSTQPGRCFPGGHASGGYALLTIYFTYIGSNTRLAYWGLGLGLLFGTAMGWTQMMRGAHFLSHNLWTLLTVWCVLLLWYSVWPPVAKRSLAHA</sequence>
<gene>
    <name evidence="3" type="ORF">K4H28_13265</name>
</gene>
<dbReference type="CDD" id="cd03396">
    <property type="entry name" value="PAP2_like_6"/>
    <property type="match status" value="1"/>
</dbReference>